<sequence>PGPVTGLQIMPVNTTRAQVLWQCPRDEDKHGVIESFLIFQRVQMLKPFDLDVNSEVTETWMLDARPQACSRSYSVPVRLQPEVTYIFQIQAKVSGVDQPGELVSRVFIAPADVPKPIATLPTSEPYTDESSLRESTFSVKVCGSCLLDNSYGKVSAFGILVCQEGFCDQ</sequence>
<evidence type="ECO:0000313" key="3">
    <source>
        <dbReference type="Proteomes" id="UP000678393"/>
    </source>
</evidence>
<dbReference type="CDD" id="cd00063">
    <property type="entry name" value="FN3"/>
    <property type="match status" value="1"/>
</dbReference>
<feature type="non-terminal residue" evidence="2">
    <location>
        <position position="169"/>
    </location>
</feature>
<feature type="domain" description="Fibronectin type-III" evidence="1">
    <location>
        <begin position="3"/>
        <end position="94"/>
    </location>
</feature>
<dbReference type="InterPro" id="IPR036116">
    <property type="entry name" value="FN3_sf"/>
</dbReference>
<comment type="caution">
    <text evidence="2">The sequence shown here is derived from an EMBL/GenBank/DDBJ whole genome shotgun (WGS) entry which is preliminary data.</text>
</comment>
<keyword evidence="3" id="KW-1185">Reference proteome</keyword>
<name>A0A8S3Z697_9EUPU</name>
<feature type="non-terminal residue" evidence="2">
    <location>
        <position position="1"/>
    </location>
</feature>
<evidence type="ECO:0000313" key="2">
    <source>
        <dbReference type="EMBL" id="CAG5123100.1"/>
    </source>
</evidence>
<proteinExistence type="predicted"/>
<dbReference type="AlphaFoldDB" id="A0A8S3Z697"/>
<dbReference type="SUPFAM" id="SSF49265">
    <property type="entry name" value="Fibronectin type III"/>
    <property type="match status" value="1"/>
</dbReference>
<gene>
    <name evidence="2" type="ORF">CUNI_LOCUS8658</name>
</gene>
<reference evidence="2" key="1">
    <citation type="submission" date="2021-04" db="EMBL/GenBank/DDBJ databases">
        <authorList>
            <consortium name="Molecular Ecology Group"/>
        </authorList>
    </citation>
    <scope>NUCLEOTIDE SEQUENCE</scope>
</reference>
<dbReference type="Proteomes" id="UP000678393">
    <property type="component" value="Unassembled WGS sequence"/>
</dbReference>
<protein>
    <recommendedName>
        <fullName evidence="1">Fibronectin type-III domain-containing protein</fullName>
    </recommendedName>
</protein>
<evidence type="ECO:0000259" key="1">
    <source>
        <dbReference type="Pfam" id="PF00041"/>
    </source>
</evidence>
<dbReference type="OrthoDB" id="6272991at2759"/>
<dbReference type="Pfam" id="PF00041">
    <property type="entry name" value="fn3"/>
    <property type="match status" value="1"/>
</dbReference>
<accession>A0A8S3Z697</accession>
<dbReference type="Gene3D" id="2.60.40.10">
    <property type="entry name" value="Immunoglobulins"/>
    <property type="match status" value="1"/>
</dbReference>
<dbReference type="InterPro" id="IPR003961">
    <property type="entry name" value="FN3_dom"/>
</dbReference>
<dbReference type="InterPro" id="IPR013783">
    <property type="entry name" value="Ig-like_fold"/>
</dbReference>
<dbReference type="EMBL" id="CAJHNH020001446">
    <property type="protein sequence ID" value="CAG5123100.1"/>
    <property type="molecule type" value="Genomic_DNA"/>
</dbReference>
<organism evidence="2 3">
    <name type="scientific">Candidula unifasciata</name>
    <dbReference type="NCBI Taxonomy" id="100452"/>
    <lineage>
        <taxon>Eukaryota</taxon>
        <taxon>Metazoa</taxon>
        <taxon>Spiralia</taxon>
        <taxon>Lophotrochozoa</taxon>
        <taxon>Mollusca</taxon>
        <taxon>Gastropoda</taxon>
        <taxon>Heterobranchia</taxon>
        <taxon>Euthyneura</taxon>
        <taxon>Panpulmonata</taxon>
        <taxon>Eupulmonata</taxon>
        <taxon>Stylommatophora</taxon>
        <taxon>Helicina</taxon>
        <taxon>Helicoidea</taxon>
        <taxon>Geomitridae</taxon>
        <taxon>Candidula</taxon>
    </lineage>
</organism>